<dbReference type="Proteomes" id="UP000011669">
    <property type="component" value="Unassembled WGS sequence"/>
</dbReference>
<proteinExistence type="predicted"/>
<dbReference type="OrthoDB" id="203750at2157"/>
<dbReference type="PATRIC" id="fig|1227455.4.peg.126"/>
<dbReference type="AlphaFoldDB" id="M0MT57"/>
<dbReference type="EMBL" id="AOMD01000002">
    <property type="protein sequence ID" value="EMA47929.1"/>
    <property type="molecule type" value="Genomic_DNA"/>
</dbReference>
<dbReference type="STRING" id="1227455.C449_00615"/>
<name>M0MT57_9EURY</name>
<evidence type="ECO:0000256" key="1">
    <source>
        <dbReference type="SAM" id="Phobius"/>
    </source>
</evidence>
<accession>M0MT57</accession>
<evidence type="ECO:0000313" key="2">
    <source>
        <dbReference type="EMBL" id="EMA47929.1"/>
    </source>
</evidence>
<protein>
    <submittedName>
        <fullName evidence="2">Uncharacterized protein</fullName>
    </submittedName>
</protein>
<feature type="transmembrane region" description="Helical" evidence="1">
    <location>
        <begin position="29"/>
        <end position="55"/>
    </location>
</feature>
<sequence>MSKKYAAIGAVVSLLALGLAWYFRPWLQWIVFGIYTTPTLWVLTAATVALGGYALMSMDDSGPSTAVQALAAVIIIGFIVASISAGFYASEDLSDRMMGSAEPTNNLSDVDAQQPRIVPGNVASNYAANTLDLPQYQTTKRDITFVNDTPHWSYALAPDGTRNHFALQQRGTVLVDMTQQNADVRTINDKMDAGIGTAFYNHYKWEVLKNGQYLANYEDPFMVPHNGESYIAVPYTKPNFNVRFAPIPTPYTTPEWGGVALVGPDGEVTDLSPQEARNHPVLKGQKLVPFDLTKKKVKSTKFRNGIVNTLPVVGAHSEEIEVAPTPGKGNDQPYMMPTQNGTKYVVAAEPYGNAQGLKEVWEVDGRTGNPVVYESPDGESLFGPRKAANYVRQAARTTDWDRFTPAEPLPTVVDGQLYWMVRVIPNDGTGVSYVAFVNAESSNVREVSDTPAVEAFLDGQKSAGEVAAGGNNTNASGDVSVIVEKRNANGTVVSTLQVYDNESVSIQPAGNNSTRASG</sequence>
<evidence type="ECO:0000313" key="3">
    <source>
        <dbReference type="Proteomes" id="UP000011669"/>
    </source>
</evidence>
<dbReference type="RefSeq" id="WP_006075919.1">
    <property type="nucleotide sequence ID" value="NZ_AOMD01000002.1"/>
</dbReference>
<feature type="transmembrane region" description="Helical" evidence="1">
    <location>
        <begin position="67"/>
        <end position="89"/>
    </location>
</feature>
<organism evidence="2 3">
    <name type="scientific">Halococcus saccharolyticus DSM 5350</name>
    <dbReference type="NCBI Taxonomy" id="1227455"/>
    <lineage>
        <taxon>Archaea</taxon>
        <taxon>Methanobacteriati</taxon>
        <taxon>Methanobacteriota</taxon>
        <taxon>Stenosarchaea group</taxon>
        <taxon>Halobacteria</taxon>
        <taxon>Halobacteriales</taxon>
        <taxon>Halococcaceae</taxon>
        <taxon>Halococcus</taxon>
    </lineage>
</organism>
<keyword evidence="1" id="KW-0472">Membrane</keyword>
<comment type="caution">
    <text evidence="2">The sequence shown here is derived from an EMBL/GenBank/DDBJ whole genome shotgun (WGS) entry which is preliminary data.</text>
</comment>
<gene>
    <name evidence="2" type="ORF">C449_00615</name>
</gene>
<dbReference type="InParanoid" id="M0MT57"/>
<keyword evidence="1" id="KW-1133">Transmembrane helix</keyword>
<keyword evidence="1" id="KW-0812">Transmembrane</keyword>
<reference evidence="2 3" key="1">
    <citation type="journal article" date="2014" name="PLoS Genet.">
        <title>Phylogenetically driven sequencing of extremely halophilic archaea reveals strategies for static and dynamic osmo-response.</title>
        <authorList>
            <person name="Becker E.A."/>
            <person name="Seitzer P.M."/>
            <person name="Tritt A."/>
            <person name="Larsen D."/>
            <person name="Krusor M."/>
            <person name="Yao A.I."/>
            <person name="Wu D."/>
            <person name="Madern D."/>
            <person name="Eisen J.A."/>
            <person name="Darling A.E."/>
            <person name="Facciotti M.T."/>
        </authorList>
    </citation>
    <scope>NUCLEOTIDE SEQUENCE [LARGE SCALE GENOMIC DNA]</scope>
    <source>
        <strain evidence="2 3">DSM 5350</strain>
    </source>
</reference>
<feature type="transmembrane region" description="Helical" evidence="1">
    <location>
        <begin position="5"/>
        <end position="23"/>
    </location>
</feature>
<keyword evidence="3" id="KW-1185">Reference proteome</keyword>